<keyword evidence="2" id="KW-1185">Reference proteome</keyword>
<proteinExistence type="predicted"/>
<dbReference type="InterPro" id="IPR012337">
    <property type="entry name" value="RNaseH-like_sf"/>
</dbReference>
<protein>
    <recommendedName>
        <fullName evidence="3">Integrase catalytic domain-containing protein</fullName>
    </recommendedName>
</protein>
<name>A0A0S4LCA0_9BACT</name>
<sequence>MLTTEFCLDAVREAITQYGCPEIFNTDQGCQFTRQEFTGLLKD</sequence>
<evidence type="ECO:0000313" key="1">
    <source>
        <dbReference type="EMBL" id="CUS34184.1"/>
    </source>
</evidence>
<evidence type="ECO:0008006" key="3">
    <source>
        <dbReference type="Google" id="ProtNLM"/>
    </source>
</evidence>
<accession>A0A0S4LCA0</accession>
<dbReference type="InterPro" id="IPR036397">
    <property type="entry name" value="RNaseH_sf"/>
</dbReference>
<reference evidence="2" key="1">
    <citation type="submission" date="2015-10" db="EMBL/GenBank/DDBJ databases">
        <authorList>
            <person name="Luecker S."/>
            <person name="Luecker S."/>
        </authorList>
    </citation>
    <scope>NUCLEOTIDE SEQUENCE [LARGE SCALE GENOMIC DNA]</scope>
</reference>
<dbReference type="STRING" id="1742973.COMA2_160021"/>
<dbReference type="Gene3D" id="3.30.420.10">
    <property type="entry name" value="Ribonuclease H-like superfamily/Ribonuclease H"/>
    <property type="match status" value="1"/>
</dbReference>
<dbReference type="GO" id="GO:0003676">
    <property type="term" value="F:nucleic acid binding"/>
    <property type="evidence" value="ECO:0007669"/>
    <property type="project" value="InterPro"/>
</dbReference>
<gene>
    <name evidence="1" type="ORF">COMA2_160021</name>
</gene>
<organism evidence="1 2">
    <name type="scientific">Candidatus Nitrospira nitrificans</name>
    <dbReference type="NCBI Taxonomy" id="1742973"/>
    <lineage>
        <taxon>Bacteria</taxon>
        <taxon>Pseudomonadati</taxon>
        <taxon>Nitrospirota</taxon>
        <taxon>Nitrospiria</taxon>
        <taxon>Nitrospirales</taxon>
        <taxon>Nitrospiraceae</taxon>
        <taxon>Nitrospira</taxon>
    </lineage>
</organism>
<dbReference type="AlphaFoldDB" id="A0A0S4LCA0"/>
<dbReference type="SUPFAM" id="SSF53098">
    <property type="entry name" value="Ribonuclease H-like"/>
    <property type="match status" value="1"/>
</dbReference>
<evidence type="ECO:0000313" key="2">
    <source>
        <dbReference type="Proteomes" id="UP000198736"/>
    </source>
</evidence>
<dbReference type="EMBL" id="CZPZ01000008">
    <property type="protein sequence ID" value="CUS34184.1"/>
    <property type="molecule type" value="Genomic_DNA"/>
</dbReference>
<dbReference type="Proteomes" id="UP000198736">
    <property type="component" value="Unassembled WGS sequence"/>
</dbReference>